<dbReference type="KEGG" id="hsr:HSBAA_29450"/>
<evidence type="ECO:0000313" key="1">
    <source>
        <dbReference type="EMBL" id="BBI61639.1"/>
    </source>
</evidence>
<name>A0A455UAS0_9GAMM</name>
<protein>
    <submittedName>
        <fullName evidence="1">Uncharacterized protein</fullName>
    </submittedName>
</protein>
<organism evidence="1 2">
    <name type="scientific">Vreelandella sulfidaeris</name>
    <dbReference type="NCBI Taxonomy" id="115553"/>
    <lineage>
        <taxon>Bacteria</taxon>
        <taxon>Pseudomonadati</taxon>
        <taxon>Pseudomonadota</taxon>
        <taxon>Gammaproteobacteria</taxon>
        <taxon>Oceanospirillales</taxon>
        <taxon>Halomonadaceae</taxon>
        <taxon>Vreelandella</taxon>
    </lineage>
</organism>
<proteinExistence type="predicted"/>
<reference evidence="1 2" key="1">
    <citation type="journal article" date="2019" name="Microbiol. Resour. Announc.">
        <title>Complete Genome Sequence of Halomonas sulfidaeris Strain Esulfide1 Isolated from a Metal Sulfide Rock at a Depth of 2,200 Meters, Obtained Using Nanopore Sequencing.</title>
        <authorList>
            <person name="Saito M."/>
            <person name="Nishigata A."/>
            <person name="Galipon J."/>
            <person name="Arakawa K."/>
        </authorList>
    </citation>
    <scope>NUCLEOTIDE SEQUENCE [LARGE SCALE GENOMIC DNA]</scope>
    <source>
        <strain evidence="1 2">ATCC BAA-803</strain>
    </source>
</reference>
<dbReference type="AlphaFoldDB" id="A0A455UAS0"/>
<dbReference type="EMBL" id="AP019514">
    <property type="protein sequence ID" value="BBI61639.1"/>
    <property type="molecule type" value="Genomic_DNA"/>
</dbReference>
<accession>A0A455UAS0</accession>
<dbReference type="Proteomes" id="UP000320231">
    <property type="component" value="Chromosome"/>
</dbReference>
<sequence length="63" mass="7203">MTEKDVKNAAERVAVLSDILLEHITNFDDKVSEVIALIEKRIDVLVEQRVIECLKERGHVESD</sequence>
<evidence type="ECO:0000313" key="2">
    <source>
        <dbReference type="Proteomes" id="UP000320231"/>
    </source>
</evidence>
<gene>
    <name evidence="1" type="ORF">HSBAA_29450</name>
</gene>